<dbReference type="RefSeq" id="YP_004301431.1">
    <property type="nucleotide sequence ID" value="NC_015253.1"/>
</dbReference>
<feature type="coiled-coil region" evidence="1">
    <location>
        <begin position="85"/>
        <end position="135"/>
    </location>
</feature>
<dbReference type="KEGG" id="vg:10359129"/>
<dbReference type="GeneID" id="10359129"/>
<proteinExistence type="predicted"/>
<protein>
    <submittedName>
        <fullName evidence="3">Gp98</fullName>
    </submittedName>
</protein>
<keyword evidence="4" id="KW-1185">Reference proteome</keyword>
<evidence type="ECO:0000256" key="2">
    <source>
        <dbReference type="SAM" id="MobiDB-lite"/>
    </source>
</evidence>
<sequence length="178" mass="20044">MDKFNVLPTDPAFKALSTPQINFILHSMKEDQRELERFKKGTEASGPSSYDTEFDYTGEDFQVASEEEKEVLAVAYANFLDENDKEIIQAKIEMAQDAVEGIEEDAESIREIEAREAIQSKYQEALADAQRLDRANKTPDELIIEDSGGGEQQPYLPSDELLNNIAKLDEDDGFVTID</sequence>
<evidence type="ECO:0000256" key="1">
    <source>
        <dbReference type="SAM" id="Coils"/>
    </source>
</evidence>
<name>D9J0P5_9CAUD</name>
<evidence type="ECO:0000313" key="4">
    <source>
        <dbReference type="Proteomes" id="UP000000331"/>
    </source>
</evidence>
<dbReference type="EMBL" id="HM242243">
    <property type="protein sequence ID" value="ADJ53133.1"/>
    <property type="molecule type" value="Genomic_DNA"/>
</dbReference>
<organism evidence="3 4">
    <name type="scientific">Brochothrix phage A9</name>
    <dbReference type="NCBI Taxonomy" id="857312"/>
    <lineage>
        <taxon>Viruses</taxon>
        <taxon>Duplodnaviria</taxon>
        <taxon>Heunggongvirae</taxon>
        <taxon>Uroviricota</taxon>
        <taxon>Caudoviricetes</taxon>
        <taxon>Herelleviridae</taxon>
        <taxon>Klumppvirus</taxon>
        <taxon>Klumppvirus A9</taxon>
    </lineage>
</organism>
<evidence type="ECO:0000313" key="3">
    <source>
        <dbReference type="EMBL" id="ADJ53133.1"/>
    </source>
</evidence>
<accession>D9J0P5</accession>
<dbReference type="Proteomes" id="UP000000331">
    <property type="component" value="Segment"/>
</dbReference>
<feature type="region of interest" description="Disordered" evidence="2">
    <location>
        <begin position="137"/>
        <end position="157"/>
    </location>
</feature>
<reference evidence="3 4" key="1">
    <citation type="journal article" date="2010" name="J. Bacteriol.">
        <title>Brochothrix thermosphacta bacteriophages feature heterogeneous and highly mosaic genomes and utilize unique prophage insertion sites.</title>
        <authorList>
            <person name="Kilcher S."/>
            <person name="Loessner M.J."/>
            <person name="Klumpp J."/>
        </authorList>
    </citation>
    <scope>NUCLEOTIDE SEQUENCE [LARGE SCALE GENOMIC DNA]</scope>
</reference>
<dbReference type="OrthoDB" id="10314at10239"/>
<keyword evidence="1" id="KW-0175">Coiled coil</keyword>